<dbReference type="Proteomes" id="UP000276215">
    <property type="component" value="Unassembled WGS sequence"/>
</dbReference>
<reference evidence="1 2" key="1">
    <citation type="journal article" date="2018" name="Nat. Ecol. Evol.">
        <title>Pezizomycetes genomes reveal the molecular basis of ectomycorrhizal truffle lifestyle.</title>
        <authorList>
            <person name="Murat C."/>
            <person name="Payen T."/>
            <person name="Noel B."/>
            <person name="Kuo A."/>
            <person name="Morin E."/>
            <person name="Chen J."/>
            <person name="Kohler A."/>
            <person name="Krizsan K."/>
            <person name="Balestrini R."/>
            <person name="Da Silva C."/>
            <person name="Montanini B."/>
            <person name="Hainaut M."/>
            <person name="Levati E."/>
            <person name="Barry K.W."/>
            <person name="Belfiori B."/>
            <person name="Cichocki N."/>
            <person name="Clum A."/>
            <person name="Dockter R.B."/>
            <person name="Fauchery L."/>
            <person name="Guy J."/>
            <person name="Iotti M."/>
            <person name="Le Tacon F."/>
            <person name="Lindquist E.A."/>
            <person name="Lipzen A."/>
            <person name="Malagnac F."/>
            <person name="Mello A."/>
            <person name="Molinier V."/>
            <person name="Miyauchi S."/>
            <person name="Poulain J."/>
            <person name="Riccioni C."/>
            <person name="Rubini A."/>
            <person name="Sitrit Y."/>
            <person name="Splivallo R."/>
            <person name="Traeger S."/>
            <person name="Wang M."/>
            <person name="Zifcakova L."/>
            <person name="Wipf D."/>
            <person name="Zambonelli A."/>
            <person name="Paolocci F."/>
            <person name="Nowrousian M."/>
            <person name="Ottonello S."/>
            <person name="Baldrian P."/>
            <person name="Spatafora J.W."/>
            <person name="Henrissat B."/>
            <person name="Nagy L.G."/>
            <person name="Aury J.M."/>
            <person name="Wincker P."/>
            <person name="Grigoriev I.V."/>
            <person name="Bonfante P."/>
            <person name="Martin F.M."/>
        </authorList>
    </citation>
    <scope>NUCLEOTIDE SEQUENCE [LARGE SCALE GENOMIC DNA]</scope>
    <source>
        <strain evidence="1 2">120613-1</strain>
    </source>
</reference>
<proteinExistence type="predicted"/>
<sequence>MFTFFLGNAHKAITNLTAPSYTFSHFPDHPILSQTVFTTVQGPSRALQEDCQELRMRWDDTRQYALVHELAGWPSL</sequence>
<name>A0A3N4JBT8_9PEZI</name>
<keyword evidence="2" id="KW-1185">Reference proteome</keyword>
<evidence type="ECO:0000313" key="2">
    <source>
        <dbReference type="Proteomes" id="UP000276215"/>
    </source>
</evidence>
<gene>
    <name evidence="1" type="ORF">L873DRAFT_1815202</name>
</gene>
<protein>
    <submittedName>
        <fullName evidence="1">Uncharacterized protein</fullName>
    </submittedName>
</protein>
<accession>A0A3N4JBT8</accession>
<dbReference type="AlphaFoldDB" id="A0A3N4JBT8"/>
<evidence type="ECO:0000313" key="1">
    <source>
        <dbReference type="EMBL" id="RPA93890.1"/>
    </source>
</evidence>
<dbReference type="EMBL" id="ML120445">
    <property type="protein sequence ID" value="RPA93890.1"/>
    <property type="molecule type" value="Genomic_DNA"/>
</dbReference>
<organism evidence="1 2">
    <name type="scientific">Choiromyces venosus 120613-1</name>
    <dbReference type="NCBI Taxonomy" id="1336337"/>
    <lineage>
        <taxon>Eukaryota</taxon>
        <taxon>Fungi</taxon>
        <taxon>Dikarya</taxon>
        <taxon>Ascomycota</taxon>
        <taxon>Pezizomycotina</taxon>
        <taxon>Pezizomycetes</taxon>
        <taxon>Pezizales</taxon>
        <taxon>Tuberaceae</taxon>
        <taxon>Choiromyces</taxon>
    </lineage>
</organism>